<dbReference type="Gene3D" id="3.30.1520.10">
    <property type="entry name" value="Phox-like domain"/>
    <property type="match status" value="1"/>
</dbReference>
<proteinExistence type="predicted"/>
<dbReference type="PANTHER" id="PTHR15706:SF2">
    <property type="entry name" value="SH3 AND PX DOMAIN-CONTAINING PROTEIN 2A"/>
    <property type="match status" value="1"/>
</dbReference>
<dbReference type="CDD" id="cd11879">
    <property type="entry name" value="SH3_Bem1p_2"/>
    <property type="match status" value="1"/>
</dbReference>
<dbReference type="RefSeq" id="XP_067519560.1">
    <property type="nucleotide sequence ID" value="XM_067663459.1"/>
</dbReference>
<gene>
    <name evidence="5" type="ORF">RO3G_08874</name>
</gene>
<dbReference type="InterPro" id="IPR036028">
    <property type="entry name" value="SH3-like_dom_sf"/>
</dbReference>
<dbReference type="STRING" id="246409.I1C6T4"/>
<dbReference type="Pfam" id="PF00787">
    <property type="entry name" value="PX"/>
    <property type="match status" value="1"/>
</dbReference>
<dbReference type="GO" id="GO:0030674">
    <property type="term" value="F:protein-macromolecule adaptor activity"/>
    <property type="evidence" value="ECO:0007669"/>
    <property type="project" value="TreeGrafter"/>
</dbReference>
<evidence type="ECO:0000313" key="6">
    <source>
        <dbReference type="Proteomes" id="UP000009138"/>
    </source>
</evidence>
<dbReference type="EMBL" id="CH476737">
    <property type="protein sequence ID" value="EIE84164.1"/>
    <property type="molecule type" value="Genomic_DNA"/>
</dbReference>
<dbReference type="Pfam" id="PF00018">
    <property type="entry name" value="SH3_1"/>
    <property type="match status" value="2"/>
</dbReference>
<dbReference type="SMART" id="SM00326">
    <property type="entry name" value="SH3"/>
    <property type="match status" value="2"/>
</dbReference>
<dbReference type="Gene3D" id="2.30.30.40">
    <property type="entry name" value="SH3 Domains"/>
    <property type="match status" value="2"/>
</dbReference>
<dbReference type="SUPFAM" id="SSF50044">
    <property type="entry name" value="SH3-domain"/>
    <property type="match status" value="2"/>
</dbReference>
<dbReference type="InParanoid" id="I1C6T4"/>
<dbReference type="AlphaFoldDB" id="I1C6T4"/>
<dbReference type="InterPro" id="IPR051228">
    <property type="entry name" value="NADPH_Oxidase/PX-Domain"/>
</dbReference>
<evidence type="ECO:0000256" key="2">
    <source>
        <dbReference type="ARBA" id="ARBA00022737"/>
    </source>
</evidence>
<dbReference type="FunCoup" id="I1C6T4">
    <property type="interactions" value="144"/>
</dbReference>
<dbReference type="OrthoDB" id="548867at2759"/>
<evidence type="ECO:0000256" key="3">
    <source>
        <dbReference type="PROSITE-ProRule" id="PRU00192"/>
    </source>
</evidence>
<evidence type="ECO:0000313" key="5">
    <source>
        <dbReference type="EMBL" id="EIE84164.1"/>
    </source>
</evidence>
<dbReference type="PANTHER" id="PTHR15706">
    <property type="entry name" value="SH3 MULTIPLE DOMAIN"/>
    <property type="match status" value="1"/>
</dbReference>
<dbReference type="eggNOG" id="KOG4773">
    <property type="taxonomic scope" value="Eukaryota"/>
</dbReference>
<dbReference type="PRINTS" id="PR00452">
    <property type="entry name" value="SH3DOMAIN"/>
</dbReference>
<dbReference type="InterPro" id="IPR001452">
    <property type="entry name" value="SH3_domain"/>
</dbReference>
<name>I1C6T4_RHIO9</name>
<evidence type="ECO:0000259" key="4">
    <source>
        <dbReference type="PROSITE" id="PS50002"/>
    </source>
</evidence>
<protein>
    <recommendedName>
        <fullName evidence="4">SH3 domain-containing protein</fullName>
    </recommendedName>
</protein>
<keyword evidence="6" id="KW-1185">Reference proteome</keyword>
<dbReference type="SUPFAM" id="SSF54277">
    <property type="entry name" value="CAD &amp; PB1 domains"/>
    <property type="match status" value="1"/>
</dbReference>
<dbReference type="CDD" id="cd11878">
    <property type="entry name" value="SH3_Bem1p_1"/>
    <property type="match status" value="1"/>
</dbReference>
<dbReference type="Proteomes" id="UP000009138">
    <property type="component" value="Unassembled WGS sequence"/>
</dbReference>
<dbReference type="InterPro" id="IPR001683">
    <property type="entry name" value="PX_dom"/>
</dbReference>
<keyword evidence="1 3" id="KW-0728">SH3 domain</keyword>
<dbReference type="PROSITE" id="PS50002">
    <property type="entry name" value="SH3"/>
    <property type="match status" value="2"/>
</dbReference>
<dbReference type="GO" id="GO:0005737">
    <property type="term" value="C:cytoplasm"/>
    <property type="evidence" value="ECO:0007669"/>
    <property type="project" value="TreeGrafter"/>
</dbReference>
<dbReference type="GO" id="GO:0043332">
    <property type="term" value="C:mating projection tip"/>
    <property type="evidence" value="ECO:0007669"/>
    <property type="project" value="TreeGrafter"/>
</dbReference>
<dbReference type="GO" id="GO:0000747">
    <property type="term" value="P:conjugation with cellular fusion"/>
    <property type="evidence" value="ECO:0007669"/>
    <property type="project" value="TreeGrafter"/>
</dbReference>
<dbReference type="SUPFAM" id="SSF64268">
    <property type="entry name" value="PX domain"/>
    <property type="match status" value="1"/>
</dbReference>
<dbReference type="InterPro" id="IPR036871">
    <property type="entry name" value="PX_dom_sf"/>
</dbReference>
<dbReference type="Gene3D" id="3.10.20.90">
    <property type="entry name" value="Phosphatidylinositol 3-kinase Catalytic Subunit, Chain A, domain 1"/>
    <property type="match status" value="1"/>
</dbReference>
<evidence type="ECO:0000256" key="1">
    <source>
        <dbReference type="ARBA" id="ARBA00022443"/>
    </source>
</evidence>
<dbReference type="InterPro" id="IPR035548">
    <property type="entry name" value="Bem1/Scd2_SH3_1"/>
</dbReference>
<organism evidence="5 6">
    <name type="scientific">Rhizopus delemar (strain RA 99-880 / ATCC MYA-4621 / FGSC 9543 / NRRL 43880)</name>
    <name type="common">Mucormycosis agent</name>
    <name type="synonym">Rhizopus arrhizus var. delemar</name>
    <dbReference type="NCBI Taxonomy" id="246409"/>
    <lineage>
        <taxon>Eukaryota</taxon>
        <taxon>Fungi</taxon>
        <taxon>Fungi incertae sedis</taxon>
        <taxon>Mucoromycota</taxon>
        <taxon>Mucoromycotina</taxon>
        <taxon>Mucoromycetes</taxon>
        <taxon>Mucorales</taxon>
        <taxon>Mucorineae</taxon>
        <taxon>Rhizopodaceae</taxon>
        <taxon>Rhizopus</taxon>
    </lineage>
</organism>
<dbReference type="InterPro" id="IPR035549">
    <property type="entry name" value="Bem1/Scd2_SH3_2"/>
</dbReference>
<accession>I1C6T4</accession>
<dbReference type="GO" id="GO:0035091">
    <property type="term" value="F:phosphatidylinositol binding"/>
    <property type="evidence" value="ECO:0007669"/>
    <property type="project" value="InterPro"/>
</dbReference>
<sequence length="422" mass="47947">MFLSNKKERSKSLKRLVKNKISTPVAVQPTKIELPKKIIKALYDYRAQGPHELSFQKGDFFHVTGRENDAEWYEASNPATNSRGLVPVSCFQVIERTANKRPVSSSTSGSDSSDNMHRKLYGVVLYDFKAERPDELDAQAGESIVIIAQSNHEWFLAKPIGRLGGPGLIPVSFVEVRDAQTGESVEAVQLPPVKDWKKMTQMYEASTIPLGVIEQKKKDVVVFAAINSFILEGDQYWFVLYAKTIRDFYDFQLSLLQTYPAEAGQEDSDRILPYMPGPLKEIDDKVTTERQIDLNRYCQELLNLPHYLSESDLVQKQLFGIHEGDIELDYDPRGVSNRQSIEDHIKVKIIHKDDIFAIKMPVDCTLEYLKSKVYERIGLEVNLYYKSEVSGLNQPLEGELDMEEAFVQAIQRGKLTITTGDV</sequence>
<reference evidence="5 6" key="1">
    <citation type="journal article" date="2009" name="PLoS Genet.">
        <title>Genomic analysis of the basal lineage fungus Rhizopus oryzae reveals a whole-genome duplication.</title>
        <authorList>
            <person name="Ma L.-J."/>
            <person name="Ibrahim A.S."/>
            <person name="Skory C."/>
            <person name="Grabherr M.G."/>
            <person name="Burger G."/>
            <person name="Butler M."/>
            <person name="Elias M."/>
            <person name="Idnurm A."/>
            <person name="Lang B.F."/>
            <person name="Sone T."/>
            <person name="Abe A."/>
            <person name="Calvo S.E."/>
            <person name="Corrochano L.M."/>
            <person name="Engels R."/>
            <person name="Fu J."/>
            <person name="Hansberg W."/>
            <person name="Kim J.-M."/>
            <person name="Kodira C.D."/>
            <person name="Koehrsen M.J."/>
            <person name="Liu B."/>
            <person name="Miranda-Saavedra D."/>
            <person name="O'Leary S."/>
            <person name="Ortiz-Castellanos L."/>
            <person name="Poulter R."/>
            <person name="Rodriguez-Romero J."/>
            <person name="Ruiz-Herrera J."/>
            <person name="Shen Y.-Q."/>
            <person name="Zeng Q."/>
            <person name="Galagan J."/>
            <person name="Birren B.W."/>
            <person name="Cuomo C.A."/>
            <person name="Wickes B.L."/>
        </authorList>
    </citation>
    <scope>NUCLEOTIDE SEQUENCE [LARGE SCALE GENOMIC DNA]</scope>
    <source>
        <strain evidence="6">RA 99-880 / ATCC MYA-4621 / FGSC 9543 / NRRL 43880</strain>
    </source>
</reference>
<dbReference type="GeneID" id="93615840"/>
<keyword evidence="2" id="KW-0677">Repeat</keyword>
<feature type="domain" description="SH3" evidence="4">
    <location>
        <begin position="34"/>
        <end position="96"/>
    </location>
</feature>
<dbReference type="OMA" id="MEEAFIL"/>
<dbReference type="VEuPathDB" id="FungiDB:RO3G_08874"/>
<feature type="domain" description="SH3" evidence="4">
    <location>
        <begin position="117"/>
        <end position="179"/>
    </location>
</feature>